<sequence length="169" mass="18579">MSNKVYNVLFLCTANSARSVMSEGWLNMLGEGRFKAFSAGSHPSGQINPHAITLLNGIGYDTSALRSKSWEEFEAADAPHMDIVITVCDNAKGEVCPIWPGHPLTAHWGYEDPHGETEEEKLASFRKVFLQIKQRISLLVSLPDEKLASLALKDVVRDIGESKPGQLAE</sequence>
<gene>
    <name evidence="3" type="ORF">HA050_05600</name>
</gene>
<dbReference type="Proteomes" id="UP000712570">
    <property type="component" value="Unassembled WGS sequence"/>
</dbReference>
<keyword evidence="4" id="KW-1185">Reference proteome</keyword>
<dbReference type="InterPro" id="IPR023485">
    <property type="entry name" value="Ptyr_pPase"/>
</dbReference>
<dbReference type="RefSeq" id="WP_166823152.1">
    <property type="nucleotide sequence ID" value="NZ_JAAOLX010000002.1"/>
</dbReference>
<dbReference type="InterPro" id="IPR036196">
    <property type="entry name" value="Ptyr_pPase_sf"/>
</dbReference>
<name>A0ABX0KP74_9NEIS</name>
<dbReference type="PANTHER" id="PTHR43428">
    <property type="entry name" value="ARSENATE REDUCTASE"/>
    <property type="match status" value="1"/>
</dbReference>
<protein>
    <submittedName>
        <fullName evidence="3">Arsenate reductase ArsC</fullName>
    </submittedName>
</protein>
<dbReference type="Gene3D" id="3.40.50.2300">
    <property type="match status" value="1"/>
</dbReference>
<organism evidence="3 4">
    <name type="scientific">Iodobacter violaceini</name>
    <dbReference type="NCBI Taxonomy" id="3044271"/>
    <lineage>
        <taxon>Bacteria</taxon>
        <taxon>Pseudomonadati</taxon>
        <taxon>Pseudomonadota</taxon>
        <taxon>Betaproteobacteria</taxon>
        <taxon>Neisseriales</taxon>
        <taxon>Chitinibacteraceae</taxon>
        <taxon>Iodobacter</taxon>
    </lineage>
</organism>
<evidence type="ECO:0000313" key="4">
    <source>
        <dbReference type="Proteomes" id="UP000712570"/>
    </source>
</evidence>
<dbReference type="EMBL" id="JAAOLX010000002">
    <property type="protein sequence ID" value="NHQ85592.1"/>
    <property type="molecule type" value="Genomic_DNA"/>
</dbReference>
<evidence type="ECO:0000259" key="2">
    <source>
        <dbReference type="SMART" id="SM00226"/>
    </source>
</evidence>
<reference evidence="3 4" key="1">
    <citation type="submission" date="2020-03" db="EMBL/GenBank/DDBJ databases">
        <title>Draft genome sequence of environmentally isolated violet-colored cultures.</title>
        <authorList>
            <person name="Wilson H.S."/>
        </authorList>
    </citation>
    <scope>NUCLEOTIDE SEQUENCE [LARGE SCALE GENOMIC DNA]</scope>
    <source>
        <strain evidence="3 4">HSC-16F04</strain>
    </source>
</reference>
<keyword evidence="1" id="KW-0059">Arsenical resistance</keyword>
<comment type="caution">
    <text evidence="3">The sequence shown here is derived from an EMBL/GenBank/DDBJ whole genome shotgun (WGS) entry which is preliminary data.</text>
</comment>
<dbReference type="SMART" id="SM00226">
    <property type="entry name" value="LMWPc"/>
    <property type="match status" value="1"/>
</dbReference>
<evidence type="ECO:0000313" key="3">
    <source>
        <dbReference type="EMBL" id="NHQ85592.1"/>
    </source>
</evidence>
<accession>A0ABX0KP74</accession>
<dbReference type="Pfam" id="PF01451">
    <property type="entry name" value="LMWPc"/>
    <property type="match status" value="1"/>
</dbReference>
<dbReference type="SUPFAM" id="SSF52788">
    <property type="entry name" value="Phosphotyrosine protein phosphatases I"/>
    <property type="match status" value="1"/>
</dbReference>
<dbReference type="CDD" id="cd16345">
    <property type="entry name" value="LMWP_ArsC"/>
    <property type="match status" value="1"/>
</dbReference>
<dbReference type="PANTHER" id="PTHR43428:SF1">
    <property type="entry name" value="ARSENATE REDUCTASE"/>
    <property type="match status" value="1"/>
</dbReference>
<proteinExistence type="predicted"/>
<evidence type="ECO:0000256" key="1">
    <source>
        <dbReference type="ARBA" id="ARBA00022849"/>
    </source>
</evidence>
<feature type="domain" description="Phosphotyrosine protein phosphatase I" evidence="2">
    <location>
        <begin position="6"/>
        <end position="142"/>
    </location>
</feature>